<dbReference type="Gene3D" id="3.40.50.300">
    <property type="entry name" value="P-loop containing nucleotide triphosphate hydrolases"/>
    <property type="match status" value="1"/>
</dbReference>
<feature type="region of interest" description="Disordered" evidence="1">
    <location>
        <begin position="1"/>
        <end position="32"/>
    </location>
</feature>
<dbReference type="InterPro" id="IPR027417">
    <property type="entry name" value="P-loop_NTPase"/>
</dbReference>
<evidence type="ECO:0000256" key="1">
    <source>
        <dbReference type="SAM" id="MobiDB-lite"/>
    </source>
</evidence>
<accession>A0A179B5L8</accession>
<keyword evidence="3" id="KW-1185">Reference proteome</keyword>
<sequence length="239" mass="26125">MAQLPQPAHSLGRPLPSRAHVSLQPEEPPAPQWRASDIRTFFDVVFSLCGRHSDRPGIIAADGRGGSGKTTFASKLAAAAPGSEVLHIDDLDWNEPLFRWDHLLVAALSELRSSGSLDFTPPAWPRHGREGSIAVAAGAPFVVVEGTGAGMRAVADLIDVSIWIQTDDDAAEERGIRRDTEEGTNGDAEESVRFWHWWMAGERAFFAADRPWERAHLIVSGERLPRLADNEIAWAEGPI</sequence>
<organism evidence="2 3">
    <name type="scientific">Peptidiphaga gingivicola</name>
    <dbReference type="NCBI Taxonomy" id="2741497"/>
    <lineage>
        <taxon>Bacteria</taxon>
        <taxon>Bacillati</taxon>
        <taxon>Actinomycetota</taxon>
        <taxon>Actinomycetes</taxon>
        <taxon>Actinomycetales</taxon>
        <taxon>Actinomycetaceae</taxon>
        <taxon>Peptidiphaga</taxon>
    </lineage>
</organism>
<name>A0A179B5L8_9ACTO</name>
<evidence type="ECO:0000313" key="2">
    <source>
        <dbReference type="EMBL" id="OAP86421.1"/>
    </source>
</evidence>
<reference evidence="2 3" key="1">
    <citation type="submission" date="2016-04" db="EMBL/GenBank/DDBJ databases">
        <title>Peptidophaga gingivicola gen. nov., sp. nov., isolated from human subgingival plaque.</title>
        <authorList>
            <person name="Beall C.J."/>
            <person name="Mokrzan E.M."/>
            <person name="Griffen A.L."/>
            <person name="Leys E.J."/>
        </authorList>
    </citation>
    <scope>NUCLEOTIDE SEQUENCE [LARGE SCALE GENOMIC DNA]</scope>
    <source>
        <strain evidence="2 3">BA112</strain>
    </source>
</reference>
<protein>
    <recommendedName>
        <fullName evidence="4">Phosphoribulokinase/uridine kinase domain-containing protein</fullName>
    </recommendedName>
</protein>
<dbReference type="EMBL" id="LVZK01000001">
    <property type="protein sequence ID" value="OAP86421.1"/>
    <property type="molecule type" value="Genomic_DNA"/>
</dbReference>
<gene>
    <name evidence="2" type="ORF">A4H34_04560</name>
</gene>
<evidence type="ECO:0008006" key="4">
    <source>
        <dbReference type="Google" id="ProtNLM"/>
    </source>
</evidence>
<dbReference type="AlphaFoldDB" id="A0A179B5L8"/>
<dbReference type="Proteomes" id="UP000078368">
    <property type="component" value="Unassembled WGS sequence"/>
</dbReference>
<dbReference type="RefSeq" id="WP_064231235.1">
    <property type="nucleotide sequence ID" value="NZ_LVZK01000001.1"/>
</dbReference>
<dbReference type="SUPFAM" id="SSF52540">
    <property type="entry name" value="P-loop containing nucleoside triphosphate hydrolases"/>
    <property type="match status" value="1"/>
</dbReference>
<proteinExistence type="predicted"/>
<evidence type="ECO:0000313" key="3">
    <source>
        <dbReference type="Proteomes" id="UP000078368"/>
    </source>
</evidence>
<dbReference type="STRING" id="1823756.A4H34_04560"/>
<comment type="caution">
    <text evidence="2">The sequence shown here is derived from an EMBL/GenBank/DDBJ whole genome shotgun (WGS) entry which is preliminary data.</text>
</comment>